<evidence type="ECO:0000313" key="1">
    <source>
        <dbReference type="EMBL" id="RSL32656.1"/>
    </source>
</evidence>
<protein>
    <submittedName>
        <fullName evidence="1">Uncharacterized protein</fullName>
    </submittedName>
</protein>
<dbReference type="Proteomes" id="UP000275076">
    <property type="component" value="Unassembled WGS sequence"/>
</dbReference>
<dbReference type="AlphaFoldDB" id="A0A3R9RD23"/>
<keyword evidence="2" id="KW-1185">Reference proteome</keyword>
<sequence length="110" mass="12917">MSKKSAEEVRVILNTNKHGDTEDLQHYLEDLLRINTIDDQRAFGITKQIIEEGPRDLSDNQLHVFRDYVLENFHTEECDRCGLNVPWSEMLEANDDGFCSYCRHMLEKND</sequence>
<reference evidence="1 2" key="1">
    <citation type="submission" date="2018-10" db="EMBL/GenBank/DDBJ databases">
        <title>Draft genome sequence of Bacillus salarius IM0101, isolated from a hypersaline soil in Inner Mongolia, China.</title>
        <authorList>
            <person name="Yamprayoonswat W."/>
            <person name="Boonvisut S."/>
            <person name="Jumpathong W."/>
            <person name="Sittihan S."/>
            <person name="Ruangsuj P."/>
            <person name="Wanthongcharoen S."/>
            <person name="Thongpramul N."/>
            <person name="Pimmason S."/>
            <person name="Yu B."/>
            <person name="Yasawong M."/>
        </authorList>
    </citation>
    <scope>NUCLEOTIDE SEQUENCE [LARGE SCALE GENOMIC DNA]</scope>
    <source>
        <strain evidence="1 2">IM0101</strain>
    </source>
</reference>
<dbReference type="RefSeq" id="WP_125556576.1">
    <property type="nucleotide sequence ID" value="NZ_RBVX01000013.1"/>
</dbReference>
<dbReference type="OrthoDB" id="2734565at2"/>
<organism evidence="1 2">
    <name type="scientific">Salibacterium salarium</name>
    <dbReference type="NCBI Taxonomy" id="284579"/>
    <lineage>
        <taxon>Bacteria</taxon>
        <taxon>Bacillati</taxon>
        <taxon>Bacillota</taxon>
        <taxon>Bacilli</taxon>
        <taxon>Bacillales</taxon>
        <taxon>Bacillaceae</taxon>
    </lineage>
</organism>
<evidence type="ECO:0000313" key="2">
    <source>
        <dbReference type="Proteomes" id="UP000275076"/>
    </source>
</evidence>
<gene>
    <name evidence="1" type="ORF">D7Z54_14490</name>
</gene>
<dbReference type="EMBL" id="RBVX01000013">
    <property type="protein sequence ID" value="RSL32656.1"/>
    <property type="molecule type" value="Genomic_DNA"/>
</dbReference>
<proteinExistence type="predicted"/>
<comment type="caution">
    <text evidence="1">The sequence shown here is derived from an EMBL/GenBank/DDBJ whole genome shotgun (WGS) entry which is preliminary data.</text>
</comment>
<accession>A0A3R9RD23</accession>
<name>A0A3R9RD23_9BACI</name>